<comment type="similarity">
    <text evidence="1">Belongs to the choline/ethanolamine kinase family.</text>
</comment>
<dbReference type="SUPFAM" id="SSF56112">
    <property type="entry name" value="Protein kinase-like (PK-like)"/>
    <property type="match status" value="2"/>
</dbReference>
<evidence type="ECO:0000313" key="5">
    <source>
        <dbReference type="Proteomes" id="UP000007494"/>
    </source>
</evidence>
<dbReference type="AlphaFoldDB" id="F0VBG4"/>
<reference evidence="3" key="2">
    <citation type="submission" date="2011-03" db="EMBL/GenBank/DDBJ databases">
        <title>Comparative genomics and transcriptomics of Neospora caninum and Toxoplasma gondii.</title>
        <authorList>
            <person name="Reid A.J."/>
            <person name="Sohal A."/>
            <person name="Harris D."/>
            <person name="Quail M."/>
            <person name="Sanders M."/>
            <person name="Berriman M."/>
            <person name="Wastling J.M."/>
            <person name="Pain A."/>
        </authorList>
    </citation>
    <scope>NUCLEOTIDE SEQUENCE</scope>
    <source>
        <strain evidence="3">Liverpool</strain>
    </source>
</reference>
<feature type="region of interest" description="Disordered" evidence="2">
    <location>
        <begin position="205"/>
        <end position="240"/>
    </location>
</feature>
<reference evidence="4" key="4">
    <citation type="journal article" date="2015" name="PLoS ONE">
        <title>Comprehensive Evaluation of Toxoplasma gondii VEG and Neospora caninum LIV Genomes with Tachyzoite Stage Transcriptome and Proteome Defines Novel Transcript Features.</title>
        <authorList>
            <person name="Ramaprasad A."/>
            <person name="Mourier T."/>
            <person name="Naeem R."/>
            <person name="Malas T.B."/>
            <person name="Moussa E."/>
            <person name="Panigrahi A."/>
            <person name="Vermont S.J."/>
            <person name="Otto T.D."/>
            <person name="Wastling J."/>
            <person name="Pain A."/>
        </authorList>
    </citation>
    <scope>NUCLEOTIDE SEQUENCE</scope>
    <source>
        <strain evidence="4">Liverpool</strain>
    </source>
</reference>
<feature type="region of interest" description="Disordered" evidence="2">
    <location>
        <begin position="113"/>
        <end position="193"/>
    </location>
</feature>
<evidence type="ECO:0000313" key="4">
    <source>
        <dbReference type="EMBL" id="CEL68249.1"/>
    </source>
</evidence>
<dbReference type="FunCoup" id="F0VBG4">
    <property type="interactions" value="23"/>
</dbReference>
<feature type="compositionally biased region" description="Basic and acidic residues" evidence="2">
    <location>
        <begin position="485"/>
        <end position="498"/>
    </location>
</feature>
<keyword evidence="3" id="KW-0808">Transferase</keyword>
<dbReference type="Proteomes" id="UP000007494">
    <property type="component" value="Chromosome IX"/>
</dbReference>
<dbReference type="eggNOG" id="KOG2686">
    <property type="taxonomic scope" value="Eukaryota"/>
</dbReference>
<evidence type="ECO:0000313" key="3">
    <source>
        <dbReference type="EMBL" id="CBZ50948.1"/>
    </source>
</evidence>
<dbReference type="Gene3D" id="3.90.1200.10">
    <property type="match status" value="1"/>
</dbReference>
<evidence type="ECO:0000256" key="1">
    <source>
        <dbReference type="ARBA" id="ARBA00038211"/>
    </source>
</evidence>
<dbReference type="VEuPathDB" id="ToxoDB:NCLIV_040230"/>
<feature type="region of interest" description="Disordered" evidence="2">
    <location>
        <begin position="485"/>
        <end position="526"/>
    </location>
</feature>
<keyword evidence="5" id="KW-1185">Reference proteome</keyword>
<name>F0VBG4_NEOCL</name>
<sequence>MAGPADSPGVSAVPRGARGLPDRCQQVEAFLENGATGHTKAASLDLSVLTNPPCCTGSPEAEQQALRRLEVVRALARSCVREWRDLPPHKVTAKPLSGGLSNTLFVVDASLSERETRRAERGRDSASEDGGGDRGGRTGRCAKPQAANGEAADPSRESGKERTRGARAPQDKQETTVRSDEGDSFQGLHAVGKPVKSVGVSEDVLSHKKHGAAKENGTVREVSEAGAKDQKEKCPRPEQEGTVLAETPNRVLLRVYGHSAGTELFDPKVEQRLFKKLGEIGIAPRCLAEFEGGRVEAWLDGHPLQTAELYKEDIQAKVATVLARFHQTRLHLTRQCVSEPARRACLWCSAIPSAACSPQLTPVPLASPPSPTCPHDKTRASAPPFSRPSSLQLASATSALSASGSRSSGEAPVWPLAACDFSEPPREKRSPPFLVGPCECVLCRTQMWLSLAEKAERTAKALARQSSFPTGKPRSDIAAACLGREADRADREDEHEAAGTEGTSRSQGRDEKATVGGGEVGDKIPGALDDVKKTAELMETVALEKYRRKAKKVKKAILGLVAKELSPESLRNVYGSAERWALLSAAAPVLSHNDLQENNMMLTEDGQMHLIDFEYANENLRGFDVANLFCEFAIDYTSLKRFPFFSIDPSKYPSGAARRAFIRLYLQKVLSLAKVNTTPREEFSQTVRDDATNPRSEDDRTSAEGARTEAETGPGGEDETHELEISDVIITNFDNLVMLLTLSSHLIWAFWSVIKAPMKQSDSDFSYLQYAAERLKMYDDKEEELVRLGLFSSDADTQESHLHAKNG</sequence>
<gene>
    <name evidence="4" type="ORF">BN1204_040230</name>
    <name evidence="3" type="ORF">NCLIV_040230</name>
</gene>
<keyword evidence="3" id="KW-0418">Kinase</keyword>
<feature type="compositionally biased region" description="Basic and acidic residues" evidence="2">
    <location>
        <begin position="217"/>
        <end position="239"/>
    </location>
</feature>
<protein>
    <submittedName>
        <fullName evidence="4">Choline/ethanolamine kinase, putative</fullName>
    </submittedName>
    <submittedName>
        <fullName evidence="3">Putative choline/ethanolamine kinase</fullName>
    </submittedName>
</protein>
<evidence type="ECO:0000256" key="2">
    <source>
        <dbReference type="SAM" id="MobiDB-lite"/>
    </source>
</evidence>
<dbReference type="RefSeq" id="XP_003880981.1">
    <property type="nucleotide sequence ID" value="XM_003880932.1"/>
</dbReference>
<reference evidence="5" key="3">
    <citation type="journal article" date="2012" name="PLoS Pathog.">
        <title>Comparative genomics of the apicomplexan parasites Toxoplasma gondii and Neospora caninum: Coccidia differing in host range and transmission strategy.</title>
        <authorList>
            <person name="Reid A.J."/>
            <person name="Vermont S.J."/>
            <person name="Cotton J.A."/>
            <person name="Harris D."/>
            <person name="Hill-Cawthorne G.A."/>
            <person name="Konen-Waisman S."/>
            <person name="Latham S.M."/>
            <person name="Mourier T."/>
            <person name="Norton R."/>
            <person name="Quail M.A."/>
            <person name="Sanders M."/>
            <person name="Shanmugam D."/>
            <person name="Sohal A."/>
            <person name="Wasmuth J.D."/>
            <person name="Brunk B."/>
            <person name="Grigg M.E."/>
            <person name="Howard J.C."/>
            <person name="Parkinson J."/>
            <person name="Roos D.S."/>
            <person name="Trees A.J."/>
            <person name="Berriman M."/>
            <person name="Pain A."/>
            <person name="Wastling J.M."/>
        </authorList>
    </citation>
    <scope>NUCLEOTIDE SEQUENCE [LARGE SCALE GENOMIC DNA]</scope>
    <source>
        <strain evidence="5">Liverpool</strain>
    </source>
</reference>
<dbReference type="PANTHER" id="PTHR22603">
    <property type="entry name" value="CHOLINE/ETHANOALAMINE KINASE"/>
    <property type="match status" value="1"/>
</dbReference>
<dbReference type="GO" id="GO:0005737">
    <property type="term" value="C:cytoplasm"/>
    <property type="evidence" value="ECO:0007669"/>
    <property type="project" value="TreeGrafter"/>
</dbReference>
<dbReference type="Gene3D" id="3.30.200.20">
    <property type="entry name" value="Phosphorylase Kinase, domain 1"/>
    <property type="match status" value="1"/>
</dbReference>
<feature type="compositionally biased region" description="Basic and acidic residues" evidence="2">
    <location>
        <begin position="113"/>
        <end position="136"/>
    </location>
</feature>
<dbReference type="InterPro" id="IPR011009">
    <property type="entry name" value="Kinase-like_dom_sf"/>
</dbReference>
<dbReference type="OMA" id="WAFWSVI"/>
<organism evidence="3 5">
    <name type="scientific">Neospora caninum (strain Liverpool)</name>
    <dbReference type="NCBI Taxonomy" id="572307"/>
    <lineage>
        <taxon>Eukaryota</taxon>
        <taxon>Sar</taxon>
        <taxon>Alveolata</taxon>
        <taxon>Apicomplexa</taxon>
        <taxon>Conoidasida</taxon>
        <taxon>Coccidia</taxon>
        <taxon>Eucoccidiorida</taxon>
        <taxon>Eimeriorina</taxon>
        <taxon>Sarcocystidae</taxon>
        <taxon>Neospora</taxon>
    </lineage>
</organism>
<dbReference type="Pfam" id="PF01633">
    <property type="entry name" value="Choline_kinase"/>
    <property type="match status" value="2"/>
</dbReference>
<dbReference type="GO" id="GO:0004103">
    <property type="term" value="F:choline kinase activity"/>
    <property type="evidence" value="ECO:0007669"/>
    <property type="project" value="TreeGrafter"/>
</dbReference>
<accession>F0VBG4</accession>
<dbReference type="GO" id="GO:0006646">
    <property type="term" value="P:phosphatidylethanolamine biosynthetic process"/>
    <property type="evidence" value="ECO:0007669"/>
    <property type="project" value="TreeGrafter"/>
</dbReference>
<feature type="region of interest" description="Disordered" evidence="2">
    <location>
        <begin position="367"/>
        <end position="389"/>
    </location>
</feature>
<feature type="compositionally biased region" description="Low complexity" evidence="2">
    <location>
        <begin position="380"/>
        <end position="389"/>
    </location>
</feature>
<feature type="compositionally biased region" description="Basic and acidic residues" evidence="2">
    <location>
        <begin position="681"/>
        <end position="710"/>
    </location>
</feature>
<proteinExistence type="inferred from homology"/>
<reference evidence="3" key="1">
    <citation type="submission" date="2011-02" db="EMBL/GenBank/DDBJ databases">
        <authorList>
            <person name="Aslett M."/>
        </authorList>
    </citation>
    <scope>NUCLEOTIDE SEQUENCE</scope>
    <source>
        <strain evidence="3">Liverpool</strain>
    </source>
</reference>
<dbReference type="GO" id="GO:0004305">
    <property type="term" value="F:ethanolamine kinase activity"/>
    <property type="evidence" value="ECO:0007669"/>
    <property type="project" value="TreeGrafter"/>
</dbReference>
<feature type="region of interest" description="Disordered" evidence="2">
    <location>
        <begin position="681"/>
        <end position="721"/>
    </location>
</feature>
<dbReference type="EMBL" id="FR823385">
    <property type="protein sequence ID" value="CBZ50948.1"/>
    <property type="molecule type" value="Genomic_DNA"/>
</dbReference>
<dbReference type="PANTHER" id="PTHR22603:SF93">
    <property type="entry name" value="RE24176P"/>
    <property type="match status" value="1"/>
</dbReference>
<dbReference type="EMBL" id="LN714484">
    <property type="protein sequence ID" value="CEL68249.1"/>
    <property type="molecule type" value="Genomic_DNA"/>
</dbReference>
<feature type="compositionally biased region" description="Basic and acidic residues" evidence="2">
    <location>
        <begin position="153"/>
        <end position="181"/>
    </location>
</feature>
<dbReference type="OrthoDB" id="3649325at2759"/>
<dbReference type="InParanoid" id="F0VBG4"/>
<dbReference type="GeneID" id="13439934"/>